<accession>A0A6J4UXH0</accession>
<dbReference type="AlphaFoldDB" id="A0A6J4UXH0"/>
<protein>
    <submittedName>
        <fullName evidence="1">Uncharacterized protein</fullName>
    </submittedName>
</protein>
<proteinExistence type="predicted"/>
<organism evidence="1">
    <name type="scientific">uncultured Thermomicrobiales bacterium</name>
    <dbReference type="NCBI Taxonomy" id="1645740"/>
    <lineage>
        <taxon>Bacteria</taxon>
        <taxon>Pseudomonadati</taxon>
        <taxon>Thermomicrobiota</taxon>
        <taxon>Thermomicrobia</taxon>
        <taxon>Thermomicrobiales</taxon>
        <taxon>environmental samples</taxon>
    </lineage>
</organism>
<reference evidence="1" key="1">
    <citation type="submission" date="2020-02" db="EMBL/GenBank/DDBJ databases">
        <authorList>
            <person name="Meier V. D."/>
        </authorList>
    </citation>
    <scope>NUCLEOTIDE SEQUENCE</scope>
    <source>
        <strain evidence="1">AVDCRST_MAG59</strain>
    </source>
</reference>
<name>A0A6J4UXH0_9BACT</name>
<gene>
    <name evidence="1" type="ORF">AVDCRST_MAG59-2318</name>
</gene>
<dbReference type="EMBL" id="CADCWF010000150">
    <property type="protein sequence ID" value="CAA9558894.1"/>
    <property type="molecule type" value="Genomic_DNA"/>
</dbReference>
<sequence>MTVRIGRRIALTFRLEFLESPAARVPAPPLGADDAELARWSAEPAVDLERARWTALTLIHGGGSTS</sequence>
<evidence type="ECO:0000313" key="1">
    <source>
        <dbReference type="EMBL" id="CAA9558894.1"/>
    </source>
</evidence>